<evidence type="ECO:0000256" key="7">
    <source>
        <dbReference type="HAMAP-Rule" id="MF_01183"/>
    </source>
</evidence>
<dbReference type="InterPro" id="IPR046357">
    <property type="entry name" value="PPIase_dom_sf"/>
</dbReference>
<dbReference type="Gene3D" id="3.10.50.40">
    <property type="match status" value="2"/>
</dbReference>
<dbReference type="PANTHER" id="PTHR47637:SF1">
    <property type="entry name" value="CHAPERONE SURA"/>
    <property type="match status" value="1"/>
</dbReference>
<evidence type="ECO:0000256" key="2">
    <source>
        <dbReference type="ARBA" id="ARBA00022737"/>
    </source>
</evidence>
<dbReference type="Proteomes" id="UP000826722">
    <property type="component" value="Chromosome"/>
</dbReference>
<dbReference type="PROSITE" id="PS50198">
    <property type="entry name" value="PPIC_PPIASE_2"/>
    <property type="match status" value="2"/>
</dbReference>
<dbReference type="Pfam" id="PF13616">
    <property type="entry name" value="Rotamase_3"/>
    <property type="match status" value="1"/>
</dbReference>
<keyword evidence="1 7" id="KW-0732">Signal</keyword>
<evidence type="ECO:0000256" key="4">
    <source>
        <dbReference type="ARBA" id="ARBA00023110"/>
    </source>
</evidence>
<keyword evidence="5 7" id="KW-0143">Chaperone</keyword>
<dbReference type="GO" id="GO:0050821">
    <property type="term" value="P:protein stabilization"/>
    <property type="evidence" value="ECO:0007669"/>
    <property type="project" value="InterPro"/>
</dbReference>
<name>A0A8D5GCJ9_9PROT</name>
<dbReference type="AlphaFoldDB" id="A0A8D5GCJ9"/>
<evidence type="ECO:0000256" key="5">
    <source>
        <dbReference type="ARBA" id="ARBA00023186"/>
    </source>
</evidence>
<accession>A0A8D5GCJ9</accession>
<dbReference type="InterPro" id="IPR050280">
    <property type="entry name" value="OMP_Chaperone_SurA"/>
</dbReference>
<keyword evidence="2 7" id="KW-0677">Repeat</keyword>
<dbReference type="EC" id="5.2.1.8" evidence="7"/>
<dbReference type="SUPFAM" id="SSF109998">
    <property type="entry name" value="Triger factor/SurA peptide-binding domain-like"/>
    <property type="match status" value="1"/>
</dbReference>
<feature type="domain" description="PpiC" evidence="8">
    <location>
        <begin position="289"/>
        <end position="387"/>
    </location>
</feature>
<comment type="domain">
    <text evidence="7">The PPIase activity resides only in the second parvulin domain. The N-terminal region and the C-terminal tail are necessary and sufficient for the chaperone activity of SurA. The PPIase activity is dispensable for SurA to function as a chaperone. The N-terminal region and the C-terminal tail are also required for porin recognition.</text>
</comment>
<dbReference type="InterPro" id="IPR015391">
    <property type="entry name" value="SurA_N"/>
</dbReference>
<evidence type="ECO:0000256" key="1">
    <source>
        <dbReference type="ARBA" id="ARBA00022729"/>
    </source>
</evidence>
<protein>
    <recommendedName>
        <fullName evidence="7">Chaperone SurA</fullName>
    </recommendedName>
    <alternativeName>
        <fullName evidence="7">Peptidyl-prolyl cis-trans isomerase SurA</fullName>
        <shortName evidence="7">PPIase SurA</shortName>
        <ecNumber evidence="7">5.2.1.8</ecNumber>
    </alternativeName>
    <alternativeName>
        <fullName evidence="7">Rotamase SurA</fullName>
    </alternativeName>
</protein>
<comment type="catalytic activity">
    <reaction evidence="7">
        <text>[protein]-peptidylproline (omega=180) = [protein]-peptidylproline (omega=0)</text>
        <dbReference type="Rhea" id="RHEA:16237"/>
        <dbReference type="Rhea" id="RHEA-COMP:10747"/>
        <dbReference type="Rhea" id="RHEA-COMP:10748"/>
        <dbReference type="ChEBI" id="CHEBI:83833"/>
        <dbReference type="ChEBI" id="CHEBI:83834"/>
        <dbReference type="EC" id="5.2.1.8"/>
    </reaction>
</comment>
<feature type="signal peptide" evidence="7">
    <location>
        <begin position="1"/>
        <end position="26"/>
    </location>
</feature>
<keyword evidence="3 7" id="KW-0574">Periplasm</keyword>
<dbReference type="GO" id="GO:0030288">
    <property type="term" value="C:outer membrane-bounded periplasmic space"/>
    <property type="evidence" value="ECO:0007669"/>
    <property type="project" value="InterPro"/>
</dbReference>
<dbReference type="GO" id="GO:0006457">
    <property type="term" value="P:protein folding"/>
    <property type="evidence" value="ECO:0007669"/>
    <property type="project" value="UniProtKB-UniRule"/>
</dbReference>
<dbReference type="PANTHER" id="PTHR47637">
    <property type="entry name" value="CHAPERONE SURA"/>
    <property type="match status" value="1"/>
</dbReference>
<comment type="subcellular location">
    <subcellularLocation>
        <location evidence="7">Periplasm</location>
    </subcellularLocation>
    <text evidence="7">Is capable of associating with the outer membrane.</text>
</comment>
<dbReference type="GO" id="GO:0042277">
    <property type="term" value="F:peptide binding"/>
    <property type="evidence" value="ECO:0007669"/>
    <property type="project" value="InterPro"/>
</dbReference>
<dbReference type="SUPFAM" id="SSF54534">
    <property type="entry name" value="FKBP-like"/>
    <property type="match status" value="2"/>
</dbReference>
<dbReference type="GO" id="GO:0051082">
    <property type="term" value="F:unfolded protein binding"/>
    <property type="evidence" value="ECO:0007669"/>
    <property type="project" value="UniProtKB-UniRule"/>
</dbReference>
<dbReference type="PROSITE" id="PS01096">
    <property type="entry name" value="PPIC_PPIASE_1"/>
    <property type="match status" value="1"/>
</dbReference>
<dbReference type="GO" id="GO:0043165">
    <property type="term" value="P:Gram-negative-bacterium-type cell outer membrane assembly"/>
    <property type="evidence" value="ECO:0007669"/>
    <property type="project" value="InterPro"/>
</dbReference>
<dbReference type="KEGG" id="mpau:ZMTM_20450"/>
<keyword evidence="10" id="KW-1185">Reference proteome</keyword>
<keyword evidence="6 7" id="KW-0413">Isomerase</keyword>
<dbReference type="InterPro" id="IPR023058">
    <property type="entry name" value="PPIase_PpiC_CS"/>
</dbReference>
<sequence precursor="true">MSPKFLATRFLYAAFLAITFSTALHAEESKIDRIVAVVDQGVITENELNDRIRIVTTQLEKQGNPLPPQAVLQKQILERLINDRLQLQYAAQTGLRVDDAQLDKTVERIADQNKMSVPDFRQALAAEGIGYRKFREDIRNEIILARLREREVDNKINITEAEIDNYFTTQSSQNNEAKDEYEISHILIRTREDSSPEDLQRLRTKAEQALKQLQTGTPFSQVSASFSDAPNALEGGALGWKNSGQIPALFTDALKQLQPGQLTPILRSPNGFHILKLTNRRGGSSPTVIQQTHARHILIKLSEVVSESDAKHRMDDIKERLDNGGNFADLARQYSEDGSASNGGDLGWLNPGDTVPEFEKAMNELKDNEISQPIRTPFGWHIIQVLERRNQDMSKESARLKARQEIRTRKADEAYQDWVRELRDRAFVEIRLEDKY</sequence>
<dbReference type="RefSeq" id="WP_221763842.1">
    <property type="nucleotide sequence ID" value="NZ_AP024110.1"/>
</dbReference>
<reference evidence="9" key="1">
    <citation type="journal article" date="2021" name="Arch. Microbiol.">
        <title>Methyloradius palustris gen. nov., sp. nov., a methanol-oxidizing bacterium isolated from snow.</title>
        <authorList>
            <person name="Miyadera T."/>
            <person name="Kojima H."/>
            <person name="Fukui M."/>
        </authorList>
    </citation>
    <scope>NUCLEOTIDE SEQUENCE</scope>
    <source>
        <strain evidence="9">Zm11</strain>
    </source>
</reference>
<dbReference type="InterPro" id="IPR000297">
    <property type="entry name" value="PPIase_PpiC"/>
</dbReference>
<dbReference type="InterPro" id="IPR023034">
    <property type="entry name" value="PPIase_SurA"/>
</dbReference>
<evidence type="ECO:0000256" key="3">
    <source>
        <dbReference type="ARBA" id="ARBA00022764"/>
    </source>
</evidence>
<dbReference type="InterPro" id="IPR027304">
    <property type="entry name" value="Trigger_fact/SurA_dom_sf"/>
</dbReference>
<evidence type="ECO:0000313" key="9">
    <source>
        <dbReference type="EMBL" id="BCM25786.1"/>
    </source>
</evidence>
<feature type="domain" description="PpiC" evidence="8">
    <location>
        <begin position="178"/>
        <end position="279"/>
    </location>
</feature>
<organism evidence="9 10">
    <name type="scientific">Methyloradius palustris</name>
    <dbReference type="NCBI Taxonomy" id="2778876"/>
    <lineage>
        <taxon>Bacteria</taxon>
        <taxon>Pseudomonadati</taxon>
        <taxon>Pseudomonadota</taxon>
        <taxon>Betaproteobacteria</taxon>
        <taxon>Nitrosomonadales</taxon>
        <taxon>Methylophilaceae</taxon>
        <taxon>Methyloradius</taxon>
    </lineage>
</organism>
<comment type="function">
    <text evidence="7">Chaperone involved in the correct folding and assembly of outer membrane proteins. Recognizes specific patterns of aromatic residues and the orientation of their side chains, which are found more frequently in integral outer membrane proteins. May act in both early periplasmic and late outer membrane-associated steps of protein maturation.</text>
</comment>
<dbReference type="EMBL" id="AP024110">
    <property type="protein sequence ID" value="BCM25786.1"/>
    <property type="molecule type" value="Genomic_DNA"/>
</dbReference>
<gene>
    <name evidence="7 9" type="primary">surA</name>
    <name evidence="9" type="ORF">ZMTM_20450</name>
</gene>
<dbReference type="Pfam" id="PF00639">
    <property type="entry name" value="Rotamase"/>
    <property type="match status" value="1"/>
</dbReference>
<feature type="chain" id="PRO_5035024695" description="Chaperone SurA" evidence="7">
    <location>
        <begin position="27"/>
        <end position="436"/>
    </location>
</feature>
<dbReference type="GO" id="GO:0003755">
    <property type="term" value="F:peptidyl-prolyl cis-trans isomerase activity"/>
    <property type="evidence" value="ECO:0007669"/>
    <property type="project" value="UniProtKB-UniRule"/>
</dbReference>
<dbReference type="HAMAP" id="MF_01183">
    <property type="entry name" value="Chaperone_SurA"/>
    <property type="match status" value="1"/>
</dbReference>
<keyword evidence="4 7" id="KW-0697">Rotamase</keyword>
<proteinExistence type="inferred from homology"/>
<dbReference type="Gene3D" id="1.10.4030.10">
    <property type="entry name" value="Porin chaperone SurA, peptide-binding domain"/>
    <property type="match status" value="1"/>
</dbReference>
<evidence type="ECO:0000259" key="8">
    <source>
        <dbReference type="PROSITE" id="PS50198"/>
    </source>
</evidence>
<evidence type="ECO:0000313" key="10">
    <source>
        <dbReference type="Proteomes" id="UP000826722"/>
    </source>
</evidence>
<evidence type="ECO:0000256" key="6">
    <source>
        <dbReference type="ARBA" id="ARBA00023235"/>
    </source>
</evidence>
<dbReference type="Pfam" id="PF09312">
    <property type="entry name" value="SurA_N"/>
    <property type="match status" value="1"/>
</dbReference>